<reference evidence="1" key="1">
    <citation type="journal article" date="2018" name="DNA Res.">
        <title>Multiple hybrid de novo genome assembly of finger millet, an orphan allotetraploid crop.</title>
        <authorList>
            <person name="Hatakeyama M."/>
            <person name="Aluri S."/>
            <person name="Balachadran M.T."/>
            <person name="Sivarajan S.R."/>
            <person name="Patrignani A."/>
            <person name="Gruter S."/>
            <person name="Poveda L."/>
            <person name="Shimizu-Inatsugi R."/>
            <person name="Baeten J."/>
            <person name="Francoijs K.J."/>
            <person name="Nataraja K.N."/>
            <person name="Reddy Y.A.N."/>
            <person name="Phadnis S."/>
            <person name="Ravikumar R.L."/>
            <person name="Schlapbach R."/>
            <person name="Sreeman S.M."/>
            <person name="Shimizu K.K."/>
        </authorList>
    </citation>
    <scope>NUCLEOTIDE SEQUENCE</scope>
</reference>
<evidence type="ECO:0000313" key="1">
    <source>
        <dbReference type="EMBL" id="GJM87407.1"/>
    </source>
</evidence>
<organism evidence="1 2">
    <name type="scientific">Eleusine coracana subsp. coracana</name>
    <dbReference type="NCBI Taxonomy" id="191504"/>
    <lineage>
        <taxon>Eukaryota</taxon>
        <taxon>Viridiplantae</taxon>
        <taxon>Streptophyta</taxon>
        <taxon>Embryophyta</taxon>
        <taxon>Tracheophyta</taxon>
        <taxon>Spermatophyta</taxon>
        <taxon>Magnoliopsida</taxon>
        <taxon>Liliopsida</taxon>
        <taxon>Poales</taxon>
        <taxon>Poaceae</taxon>
        <taxon>PACMAD clade</taxon>
        <taxon>Chloridoideae</taxon>
        <taxon>Cynodonteae</taxon>
        <taxon>Eleusininae</taxon>
        <taxon>Eleusine</taxon>
    </lineage>
</organism>
<accession>A0AAV5BN80</accession>
<keyword evidence="2" id="KW-1185">Reference proteome</keyword>
<dbReference type="PANTHER" id="PTHR32153">
    <property type="entry name" value="OJ000223_09.16 PROTEIN"/>
    <property type="match status" value="1"/>
</dbReference>
<dbReference type="InterPro" id="IPR044997">
    <property type="entry name" value="F-box_plant"/>
</dbReference>
<proteinExistence type="predicted"/>
<dbReference type="EMBL" id="BQKI01000001">
    <property type="protein sequence ID" value="GJM87407.1"/>
    <property type="molecule type" value="Genomic_DNA"/>
</dbReference>
<protein>
    <submittedName>
        <fullName evidence="1">Uncharacterized protein</fullName>
    </submittedName>
</protein>
<comment type="caution">
    <text evidence="1">The sequence shown here is derived from an EMBL/GenBank/DDBJ whole genome shotgun (WGS) entry which is preliminary data.</text>
</comment>
<name>A0AAV5BN80_ELECO</name>
<dbReference type="AlphaFoldDB" id="A0AAV5BN80"/>
<sequence length="217" mass="24838">MLQVVHSHLNELNILSCGFEKVELKWLPEFTKLTFEGWISFQDPLSFGSIPMLNAVSLSNACLSWHKMVVLSKFLSSISVQDLTLNFQSEKIWVQPEGAKGLVSVFHKLCSVSLIDLPEGCDLTWTMFILEAAPSLKLALRTNMCNIAKSQTLVPPTLLYVMQVWDHVCTMVTDEERRRRYSYSKKKGVEWKATDSKHQSLASFTIFNFQTEDYSIY</sequence>
<reference evidence="1" key="2">
    <citation type="submission" date="2021-12" db="EMBL/GenBank/DDBJ databases">
        <title>Resequencing data analysis of finger millet.</title>
        <authorList>
            <person name="Hatakeyama M."/>
            <person name="Aluri S."/>
            <person name="Balachadran M.T."/>
            <person name="Sivarajan S.R."/>
            <person name="Poveda L."/>
            <person name="Shimizu-Inatsugi R."/>
            <person name="Schlapbach R."/>
            <person name="Sreeman S.M."/>
            <person name="Shimizu K.K."/>
        </authorList>
    </citation>
    <scope>NUCLEOTIDE SEQUENCE</scope>
</reference>
<evidence type="ECO:0000313" key="2">
    <source>
        <dbReference type="Proteomes" id="UP001054889"/>
    </source>
</evidence>
<dbReference type="Proteomes" id="UP001054889">
    <property type="component" value="Unassembled WGS sequence"/>
</dbReference>
<gene>
    <name evidence="1" type="primary">ga03357</name>
    <name evidence="1" type="ORF">PR202_ga03357</name>
</gene>